<evidence type="ECO:0000256" key="2">
    <source>
        <dbReference type="ARBA" id="ARBA00023134"/>
    </source>
</evidence>
<dbReference type="PROSITE" id="PS51882">
    <property type="entry name" value="G_ALPHA"/>
    <property type="match status" value="1"/>
</dbReference>
<feature type="region of interest" description="Disordered" evidence="4">
    <location>
        <begin position="123"/>
        <end position="151"/>
    </location>
</feature>
<protein>
    <recommendedName>
        <fullName evidence="7">Guanine nucleotide-binding protein alpha-4 subunit</fullName>
    </recommendedName>
</protein>
<evidence type="ECO:0000313" key="6">
    <source>
        <dbReference type="Proteomes" id="UP001498398"/>
    </source>
</evidence>
<dbReference type="InterPro" id="IPR011025">
    <property type="entry name" value="GproteinA_insert"/>
</dbReference>
<evidence type="ECO:0008006" key="7">
    <source>
        <dbReference type="Google" id="ProtNLM"/>
    </source>
</evidence>
<sequence>MPRQSVSDDDPITRLAAPPPDETEDQRAARLLAEREAKARSDAIDAEINRQRAAEKKEQKPIKVLLLGQSESGKSTTLKNFQLINSPKAFRAERASWRAVIQLNVVRSIRVILDLMNAAQASSAYPSPASSPIDSPSDDSRPPSPFPSEASPTLTAEHLKLKMRLSPLLQVEESLWRRLSPASATEYEATHLSPVTNLPSPVRTTKEISIQSSSAWKGAFGRFLSNTRGSMDSDQGIDFDDPKDPGVILHNCSEDMQKLWNDETVKSLLKANHILMEDQPGFFLNDLERVTALKYVPSDDDILKARLKTIGVSEHRFVFKTGTGSLSANQGTLLTKVREGSLISRVWKVFDVGGARSLVPRLAETYVFFDSFLLTHKFLYASLIAAWVPYFDDLDAIIFLAPLSAFDQTLAENPEVNRLEDSMMLWKSIVSNPLLKRTSLILFLNKCDILKAKLEAGIQFKRTVLSYGDRPNTFEATSSYMRKKFAAVLKQASPDSSRPFYHHFTSVIDTTSTSHILENVKDNIIRQNLTDSHLV</sequence>
<proteinExistence type="predicted"/>
<keyword evidence="6" id="KW-1185">Reference proteome</keyword>
<dbReference type="PANTHER" id="PTHR10218">
    <property type="entry name" value="GTP-BINDING PROTEIN ALPHA SUBUNIT"/>
    <property type="match status" value="1"/>
</dbReference>
<keyword evidence="3" id="KW-0807">Transducer</keyword>
<dbReference type="Gene3D" id="3.40.50.300">
    <property type="entry name" value="P-loop containing nucleotide triphosphate hydrolases"/>
    <property type="match status" value="2"/>
</dbReference>
<dbReference type="EMBL" id="JBANRG010000001">
    <property type="protein sequence ID" value="KAK7472986.1"/>
    <property type="molecule type" value="Genomic_DNA"/>
</dbReference>
<accession>A0ABR1K7Z0</accession>
<evidence type="ECO:0000256" key="4">
    <source>
        <dbReference type="SAM" id="MobiDB-lite"/>
    </source>
</evidence>
<comment type="caution">
    <text evidence="5">The sequence shown here is derived from an EMBL/GenBank/DDBJ whole genome shotgun (WGS) entry which is preliminary data.</text>
</comment>
<dbReference type="SUPFAM" id="SSF52540">
    <property type="entry name" value="P-loop containing nucleoside triphosphate hydrolases"/>
    <property type="match status" value="1"/>
</dbReference>
<dbReference type="InterPro" id="IPR001019">
    <property type="entry name" value="Gprotein_alpha_su"/>
</dbReference>
<evidence type="ECO:0000256" key="1">
    <source>
        <dbReference type="ARBA" id="ARBA00022741"/>
    </source>
</evidence>
<keyword evidence="1" id="KW-0547">Nucleotide-binding</keyword>
<dbReference type="Proteomes" id="UP001498398">
    <property type="component" value="Unassembled WGS sequence"/>
</dbReference>
<dbReference type="Pfam" id="PF00503">
    <property type="entry name" value="G-alpha"/>
    <property type="match status" value="1"/>
</dbReference>
<evidence type="ECO:0000313" key="5">
    <source>
        <dbReference type="EMBL" id="KAK7472986.1"/>
    </source>
</evidence>
<feature type="compositionally biased region" description="Low complexity" evidence="4">
    <location>
        <begin position="123"/>
        <end position="135"/>
    </location>
</feature>
<name>A0ABR1K7Z0_9AGAR</name>
<organism evidence="5 6">
    <name type="scientific">Marasmiellus scandens</name>
    <dbReference type="NCBI Taxonomy" id="2682957"/>
    <lineage>
        <taxon>Eukaryota</taxon>
        <taxon>Fungi</taxon>
        <taxon>Dikarya</taxon>
        <taxon>Basidiomycota</taxon>
        <taxon>Agaricomycotina</taxon>
        <taxon>Agaricomycetes</taxon>
        <taxon>Agaricomycetidae</taxon>
        <taxon>Agaricales</taxon>
        <taxon>Marasmiineae</taxon>
        <taxon>Omphalotaceae</taxon>
        <taxon>Marasmiellus</taxon>
    </lineage>
</organism>
<evidence type="ECO:0000256" key="3">
    <source>
        <dbReference type="ARBA" id="ARBA00023224"/>
    </source>
</evidence>
<dbReference type="SMART" id="SM00275">
    <property type="entry name" value="G_alpha"/>
    <property type="match status" value="1"/>
</dbReference>
<dbReference type="PRINTS" id="PR00318">
    <property type="entry name" value="GPROTEINA"/>
</dbReference>
<dbReference type="InterPro" id="IPR027417">
    <property type="entry name" value="P-loop_NTPase"/>
</dbReference>
<dbReference type="PANTHER" id="PTHR10218:SF360">
    <property type="entry name" value="GUANINE NUCLEOTIDE-BINDING PROTEIN SUBUNIT ALPHA HOMOLOG"/>
    <property type="match status" value="1"/>
</dbReference>
<dbReference type="SUPFAM" id="SSF47895">
    <property type="entry name" value="Transducin (alpha subunit), insertion domain"/>
    <property type="match status" value="1"/>
</dbReference>
<gene>
    <name evidence="5" type="ORF">VKT23_001090</name>
</gene>
<feature type="region of interest" description="Disordered" evidence="4">
    <location>
        <begin position="1"/>
        <end position="26"/>
    </location>
</feature>
<keyword evidence="2" id="KW-0342">GTP-binding</keyword>
<reference evidence="5 6" key="1">
    <citation type="submission" date="2024-01" db="EMBL/GenBank/DDBJ databases">
        <title>A draft genome for the cacao thread blight pathogen Marasmiellus scandens.</title>
        <authorList>
            <person name="Baruah I.K."/>
            <person name="Leung J."/>
            <person name="Bukari Y."/>
            <person name="Amoako-Attah I."/>
            <person name="Meinhardt L.W."/>
            <person name="Bailey B.A."/>
            <person name="Cohen S.P."/>
        </authorList>
    </citation>
    <scope>NUCLEOTIDE SEQUENCE [LARGE SCALE GENOMIC DNA]</scope>
    <source>
        <strain evidence="5 6">GH-19</strain>
    </source>
</reference>